<proteinExistence type="predicted"/>
<dbReference type="RefSeq" id="WP_074223827.1">
    <property type="nucleotide sequence ID" value="NZ_FSRC01000001.1"/>
</dbReference>
<protein>
    <submittedName>
        <fullName evidence="2">Uncharacterized protein</fullName>
    </submittedName>
</protein>
<name>A0A1N6DMD6_9BACT</name>
<feature type="transmembrane region" description="Helical" evidence="1">
    <location>
        <begin position="99"/>
        <end position="123"/>
    </location>
</feature>
<sequence length="142" mass="15219">MGWRDLSTWIPFGGALDLATRHVTGESVEDYMHCQPSPIECETPSVAILECKNCCWKVFLQGLTEVGLNGAADLFKGSLTVVAAGAAGKAAARSALKKILTGLGLFGAIGTAVDVLALLATLLKMWHAYFEAMEKYCNCYNE</sequence>
<accession>A0A1N6DMD6</accession>
<keyword evidence="1" id="KW-0472">Membrane</keyword>
<keyword evidence="1" id="KW-1133">Transmembrane helix</keyword>
<organism evidence="2 3">
    <name type="scientific">Algoriphagus halophilus</name>
    <dbReference type="NCBI Taxonomy" id="226505"/>
    <lineage>
        <taxon>Bacteria</taxon>
        <taxon>Pseudomonadati</taxon>
        <taxon>Bacteroidota</taxon>
        <taxon>Cytophagia</taxon>
        <taxon>Cytophagales</taxon>
        <taxon>Cyclobacteriaceae</taxon>
        <taxon>Algoriphagus</taxon>
    </lineage>
</organism>
<keyword evidence="3" id="KW-1185">Reference proteome</keyword>
<evidence type="ECO:0000256" key="1">
    <source>
        <dbReference type="SAM" id="Phobius"/>
    </source>
</evidence>
<dbReference type="AlphaFoldDB" id="A0A1N6DMD6"/>
<gene>
    <name evidence="2" type="ORF">SAMN05444394_1140</name>
</gene>
<dbReference type="Proteomes" id="UP000185221">
    <property type="component" value="Unassembled WGS sequence"/>
</dbReference>
<reference evidence="3" key="1">
    <citation type="submission" date="2016-11" db="EMBL/GenBank/DDBJ databases">
        <authorList>
            <person name="Varghese N."/>
            <person name="Submissions S."/>
        </authorList>
    </citation>
    <scope>NUCLEOTIDE SEQUENCE [LARGE SCALE GENOMIC DNA]</scope>
    <source>
        <strain evidence="3">DSM 15292</strain>
    </source>
</reference>
<evidence type="ECO:0000313" key="2">
    <source>
        <dbReference type="EMBL" id="SIN71910.1"/>
    </source>
</evidence>
<evidence type="ECO:0000313" key="3">
    <source>
        <dbReference type="Proteomes" id="UP000185221"/>
    </source>
</evidence>
<dbReference type="EMBL" id="FSRC01000001">
    <property type="protein sequence ID" value="SIN71910.1"/>
    <property type="molecule type" value="Genomic_DNA"/>
</dbReference>
<keyword evidence="1" id="KW-0812">Transmembrane</keyword>